<dbReference type="AlphaFoldDB" id="A0A060QC66"/>
<reference evidence="2 3" key="2">
    <citation type="journal article" date="2014" name="PLoS ONE">
        <title>Evolution of mitochondria reconstructed from the energy metabolism of living bacteria.</title>
        <authorList>
            <person name="Degli Esposti M."/>
            <person name="Chouaia B."/>
            <person name="Comandatore F."/>
            <person name="Crotti E."/>
            <person name="Sassera D."/>
            <person name="Lievens P.M."/>
            <person name="Daffonchio D."/>
            <person name="Bandi C."/>
        </authorList>
    </citation>
    <scope>NUCLEOTIDE SEQUENCE [LARGE SCALE GENOMIC DNA]</scope>
    <source>
        <strain evidence="2 3">SF2.1</strain>
    </source>
</reference>
<proteinExistence type="predicted"/>
<accession>A0A060QC66</accession>
<organism evidence="2 3">
    <name type="scientific">Asaia bogorensis</name>
    <dbReference type="NCBI Taxonomy" id="91915"/>
    <lineage>
        <taxon>Bacteria</taxon>
        <taxon>Pseudomonadati</taxon>
        <taxon>Pseudomonadota</taxon>
        <taxon>Alphaproteobacteria</taxon>
        <taxon>Acetobacterales</taxon>
        <taxon>Acetobacteraceae</taxon>
        <taxon>Asaia</taxon>
    </lineage>
</organism>
<comment type="caution">
    <text evidence="2">The sequence shown here is derived from an EMBL/GenBank/DDBJ whole genome shotgun (WGS) entry which is preliminary data.</text>
</comment>
<dbReference type="Proteomes" id="UP000027583">
    <property type="component" value="Unassembled WGS sequence"/>
</dbReference>
<protein>
    <submittedName>
        <fullName evidence="2">Uncharacterized protein</fullName>
    </submittedName>
</protein>
<evidence type="ECO:0000256" key="1">
    <source>
        <dbReference type="SAM" id="MobiDB-lite"/>
    </source>
</evidence>
<evidence type="ECO:0000313" key="2">
    <source>
        <dbReference type="EMBL" id="CDG38263.1"/>
    </source>
</evidence>
<feature type="region of interest" description="Disordered" evidence="1">
    <location>
        <begin position="1"/>
        <end position="40"/>
    </location>
</feature>
<evidence type="ECO:0000313" key="3">
    <source>
        <dbReference type="Proteomes" id="UP000027583"/>
    </source>
</evidence>
<reference evidence="2 3" key="1">
    <citation type="journal article" date="2014" name="Genome Biol. Evol.">
        <title>Acetic acid bacteria genomes reveal functional traits for adaptation to life in insect guts.</title>
        <authorList>
            <person name="Chouaia B."/>
            <person name="Gaiarsa S."/>
            <person name="Crotti E."/>
            <person name="Comandatore F."/>
            <person name="Degli Esposti M."/>
            <person name="Ricci I."/>
            <person name="Alma A."/>
            <person name="Favia G."/>
            <person name="Bandi C."/>
            <person name="Daffonchio D."/>
        </authorList>
    </citation>
    <scope>NUCLEOTIDE SEQUENCE [LARGE SCALE GENOMIC DNA]</scope>
    <source>
        <strain evidence="2 3">SF2.1</strain>
    </source>
</reference>
<sequence length="40" mass="4113">MTPAAPAGIPASWQCGEHKKSMTGALSLRSTEPNSGKADK</sequence>
<dbReference type="EMBL" id="CBLX010000003">
    <property type="protein sequence ID" value="CDG38263.1"/>
    <property type="molecule type" value="Genomic_DNA"/>
</dbReference>
<name>A0A060QC66_9PROT</name>
<gene>
    <name evidence="2" type="ORF">ASAP_0218</name>
</gene>